<evidence type="ECO:0000256" key="1">
    <source>
        <dbReference type="SAM" id="MobiDB-lite"/>
    </source>
</evidence>
<keyword evidence="4" id="KW-1185">Reference proteome</keyword>
<evidence type="ECO:0000313" key="4">
    <source>
        <dbReference type="Proteomes" id="UP001153714"/>
    </source>
</evidence>
<dbReference type="OrthoDB" id="7488383at2759"/>
<name>A0A9N9WGY2_9NEOP</name>
<reference evidence="3" key="1">
    <citation type="submission" date="2021-12" db="EMBL/GenBank/DDBJ databases">
        <authorList>
            <person name="King R."/>
        </authorList>
    </citation>
    <scope>NUCLEOTIDE SEQUENCE</scope>
</reference>
<evidence type="ECO:0000256" key="2">
    <source>
        <dbReference type="SAM" id="SignalP"/>
    </source>
</evidence>
<evidence type="ECO:0000313" key="3">
    <source>
        <dbReference type="EMBL" id="CAG9791342.1"/>
    </source>
</evidence>
<feature type="signal peptide" evidence="2">
    <location>
        <begin position="1"/>
        <end position="21"/>
    </location>
</feature>
<proteinExistence type="predicted"/>
<feature type="region of interest" description="Disordered" evidence="1">
    <location>
        <begin position="49"/>
        <end position="78"/>
    </location>
</feature>
<reference evidence="3" key="2">
    <citation type="submission" date="2022-10" db="EMBL/GenBank/DDBJ databases">
        <authorList>
            <consortium name="ENA_rothamsted_submissions"/>
            <consortium name="culmorum"/>
            <person name="King R."/>
        </authorList>
    </citation>
    <scope>NUCLEOTIDE SEQUENCE</scope>
</reference>
<feature type="compositionally biased region" description="Acidic residues" evidence="1">
    <location>
        <begin position="61"/>
        <end position="72"/>
    </location>
</feature>
<sequence length="132" mass="14431">MACRRHIAVILATCLLSQAFALPAKTIRWQRDNFDNELGDYNDKMSDLTTSTTTSSVTIDPFDDDDDDDFGESMDSAPTTGGSSIFSLLRLAGALFPSSGGTNNVSRISCLHNNIIVIRPKSDRYAILCMCE</sequence>
<keyword evidence="2" id="KW-0732">Signal</keyword>
<gene>
    <name evidence="3" type="ORF">DIATSA_LOCUS8962</name>
</gene>
<feature type="compositionally biased region" description="Low complexity" evidence="1">
    <location>
        <begin position="49"/>
        <end position="58"/>
    </location>
</feature>
<dbReference type="Proteomes" id="UP001153714">
    <property type="component" value="Chromosome 3"/>
</dbReference>
<accession>A0A9N9WGY2</accession>
<organism evidence="3 4">
    <name type="scientific">Diatraea saccharalis</name>
    <name type="common">sugarcane borer</name>
    <dbReference type="NCBI Taxonomy" id="40085"/>
    <lineage>
        <taxon>Eukaryota</taxon>
        <taxon>Metazoa</taxon>
        <taxon>Ecdysozoa</taxon>
        <taxon>Arthropoda</taxon>
        <taxon>Hexapoda</taxon>
        <taxon>Insecta</taxon>
        <taxon>Pterygota</taxon>
        <taxon>Neoptera</taxon>
        <taxon>Endopterygota</taxon>
        <taxon>Lepidoptera</taxon>
        <taxon>Glossata</taxon>
        <taxon>Ditrysia</taxon>
        <taxon>Pyraloidea</taxon>
        <taxon>Crambidae</taxon>
        <taxon>Crambinae</taxon>
        <taxon>Diatraea</taxon>
    </lineage>
</organism>
<dbReference type="AlphaFoldDB" id="A0A9N9WGY2"/>
<protein>
    <submittedName>
        <fullName evidence="3">Uncharacterized protein</fullName>
    </submittedName>
</protein>
<feature type="chain" id="PRO_5040222157" evidence="2">
    <location>
        <begin position="22"/>
        <end position="132"/>
    </location>
</feature>
<dbReference type="EMBL" id="OU893334">
    <property type="protein sequence ID" value="CAG9791342.1"/>
    <property type="molecule type" value="Genomic_DNA"/>
</dbReference>